<dbReference type="AlphaFoldDB" id="A0A1J6HLJ9"/>
<sequence>MSTIKLKGMTWSHPRGYDPMVAGAEQWLADKGVEIVWEKRSLQDFETFPVEELARNFDMIVIDHPHVGQITKEGCLLPLDVPGREAELKALAEGSVGQSFPSYNWQSRQWAFPLDAATQVQAWRPDLMDNPATSWGEVLRLARAGKVLLPLRSPHSLMCFYTLVANAGTPCTVEGELISVEDGVKAFEQLREIASLVKPECFGMDPIAVFEEMVLPDSSIACSPLIYGYVNYAMSGFRDRLIRFADIPAGAAGVAGSALGGTGIAVSAFSKHPEAAIDFAYWIASGDVQKGLYAASNGQPGHADAWEDDIVNSSTSDFYCETRATLEGAWVRPRHDGYMTFQEAASERINKGLLDNEKAEDVVADLNRLFRESF</sequence>
<dbReference type="Pfam" id="PF13416">
    <property type="entry name" value="SBP_bac_8"/>
    <property type="match status" value="1"/>
</dbReference>
<dbReference type="InterPro" id="IPR006059">
    <property type="entry name" value="SBP"/>
</dbReference>
<organism evidence="2 3">
    <name type="scientific">Brucella cytisi</name>
    <dbReference type="NCBI Taxonomy" id="407152"/>
    <lineage>
        <taxon>Bacteria</taxon>
        <taxon>Pseudomonadati</taxon>
        <taxon>Pseudomonadota</taxon>
        <taxon>Alphaproteobacteria</taxon>
        <taxon>Hyphomicrobiales</taxon>
        <taxon>Brucellaceae</taxon>
        <taxon>Brucella/Ochrobactrum group</taxon>
        <taxon>Brucella</taxon>
    </lineage>
</organism>
<protein>
    <submittedName>
        <fullName evidence="2">ABC transporter substrate-binding protein</fullName>
    </submittedName>
</protein>
<accession>A0A1J6HLJ9</accession>
<name>A0A1J6HLJ9_9HYPH</name>
<dbReference type="Proteomes" id="UP000182985">
    <property type="component" value="Unassembled WGS sequence"/>
</dbReference>
<gene>
    <name evidence="2" type="ORF">BLA27_11600</name>
</gene>
<dbReference type="SUPFAM" id="SSF53850">
    <property type="entry name" value="Periplasmic binding protein-like II"/>
    <property type="match status" value="1"/>
</dbReference>
<keyword evidence="1" id="KW-0574">Periplasm</keyword>
<keyword evidence="3" id="KW-1185">Reference proteome</keyword>
<dbReference type="RefSeq" id="WP_071631892.1">
    <property type="nucleotide sequence ID" value="NZ_JBCAUP010000004.1"/>
</dbReference>
<dbReference type="EMBL" id="MOEC01000010">
    <property type="protein sequence ID" value="OIS93243.1"/>
    <property type="molecule type" value="Genomic_DNA"/>
</dbReference>
<reference evidence="2 3" key="1">
    <citation type="submission" date="2016-10" db="EMBL/GenBank/DDBJ databases">
        <title>The Draft Genome Sequence of the Potato Rhizosphere Bacteria Ochrobactrum sp. IPA7.2.</title>
        <authorList>
            <person name="Gogoleva N.E."/>
            <person name="Khlopko Y.A."/>
            <person name="Burygin G.L."/>
            <person name="Plotnikov A.O."/>
        </authorList>
    </citation>
    <scope>NUCLEOTIDE SEQUENCE [LARGE SCALE GENOMIC DNA]</scope>
    <source>
        <strain evidence="2 3">IPA7.2</strain>
    </source>
</reference>
<evidence type="ECO:0000313" key="3">
    <source>
        <dbReference type="Proteomes" id="UP000182985"/>
    </source>
</evidence>
<evidence type="ECO:0000313" key="2">
    <source>
        <dbReference type="EMBL" id="OIS93243.1"/>
    </source>
</evidence>
<evidence type="ECO:0000256" key="1">
    <source>
        <dbReference type="ARBA" id="ARBA00022764"/>
    </source>
</evidence>
<dbReference type="OrthoDB" id="9811622at2"/>
<comment type="caution">
    <text evidence="2">The sequence shown here is derived from an EMBL/GenBank/DDBJ whole genome shotgun (WGS) entry which is preliminary data.</text>
</comment>
<dbReference type="Gene3D" id="3.40.190.10">
    <property type="entry name" value="Periplasmic binding protein-like II"/>
    <property type="match status" value="2"/>
</dbReference>
<proteinExistence type="predicted"/>